<evidence type="ECO:0000313" key="4">
    <source>
        <dbReference type="EMBL" id="SDG22376.1"/>
    </source>
</evidence>
<feature type="signal peptide" evidence="2">
    <location>
        <begin position="1"/>
        <end position="21"/>
    </location>
</feature>
<dbReference type="Gene3D" id="2.60.40.1120">
    <property type="entry name" value="Carboxypeptidase-like, regulatory domain"/>
    <property type="match status" value="1"/>
</dbReference>
<protein>
    <submittedName>
        <fullName evidence="4">CarboxypepD_reg-like domain-containing protein</fullName>
    </submittedName>
</protein>
<dbReference type="EMBL" id="FNCQ01000001">
    <property type="protein sequence ID" value="SDG22376.1"/>
    <property type="molecule type" value="Genomic_DNA"/>
</dbReference>
<keyword evidence="2" id="KW-0732">Signal</keyword>
<dbReference type="SUPFAM" id="SSF56935">
    <property type="entry name" value="Porins"/>
    <property type="match status" value="1"/>
</dbReference>
<evidence type="ECO:0000256" key="2">
    <source>
        <dbReference type="SAM" id="SignalP"/>
    </source>
</evidence>
<evidence type="ECO:0000256" key="1">
    <source>
        <dbReference type="SAM" id="MobiDB-lite"/>
    </source>
</evidence>
<feature type="region of interest" description="Disordered" evidence="1">
    <location>
        <begin position="282"/>
        <end position="301"/>
    </location>
</feature>
<dbReference type="Pfam" id="PF14905">
    <property type="entry name" value="OMP_b-brl_3"/>
    <property type="match status" value="1"/>
</dbReference>
<feature type="region of interest" description="Disordered" evidence="1">
    <location>
        <begin position="316"/>
        <end position="335"/>
    </location>
</feature>
<dbReference type="SUPFAM" id="SSF49478">
    <property type="entry name" value="Cna protein B-type domain"/>
    <property type="match status" value="1"/>
</dbReference>
<dbReference type="InterPro" id="IPR041700">
    <property type="entry name" value="OMP_b-brl_3"/>
</dbReference>
<gene>
    <name evidence="4" type="ORF">SAMN04487901_101316</name>
</gene>
<keyword evidence="5" id="KW-1185">Reference proteome</keyword>
<evidence type="ECO:0000259" key="3">
    <source>
        <dbReference type="Pfam" id="PF14905"/>
    </source>
</evidence>
<feature type="chain" id="PRO_5011752754" evidence="2">
    <location>
        <begin position="22"/>
        <end position="1045"/>
    </location>
</feature>
<name>A0A1G7SH32_9BACT</name>
<proteinExistence type="predicted"/>
<dbReference type="RefSeq" id="WP_091814086.1">
    <property type="nucleotide sequence ID" value="NZ_FNCQ01000001.1"/>
</dbReference>
<dbReference type="Pfam" id="PF13715">
    <property type="entry name" value="CarbopepD_reg_2"/>
    <property type="match status" value="1"/>
</dbReference>
<sequence>MNLRFFTLLSLICLCVLHVNAQTDNVSGRVIDKETKEALAKATLQLYRIGNKKDTTFVGGTLSNDRGAFSFTNVSAGTYMLKITFLGYQEQKKALTKTSTRALTLGSIAMEPNSVLINEAVVTANIPKMVIKDDTVVYNADAFRVPEGSVIEALVEVLPGAKIDEDGKISVNGKEVKKFKLDGRDFMTGNNDAVMKNLPSYVIDKVKAYDEKSDLSRMTGVDDGNDDFVLEFTTKRSARNGIQANPDLGYGTDKRYGVRLTAMKPFGDMRYTFMGNANNVNDRNFSGRGGRGRGNNNGQRHTKTAALDISYENQRKENGSQVKMSGRVTWSHGNTNNWSRTGSESFVNTRGGAFSNSVSQSYSRNNSWTGNMNLQWSIDSLTTLSFRPNISFSSNDNQNASNSASFNVDPFEYVTDPLSTMGLQKLSQDSLVVNSRSNKSLSYGTNKNLRSQLQLYRRLNNKGRNIAISTNLSYGDGDNRNANLSGVHLWLQKNSLGNDSTYQTNRYTTSDNKNYSISLGTTYTEPLYIFKKKENPEDTLQQQNGRGPFGNRGRRMVGQEGIFLQLNYNFNYSFQKNDPSTYDLLGISEEQFQNALLDYRDFGFLPEDYEDRLSTSLSRYSERTEYAHNGDVQIRLNREKYNLNVGVNIQPQRSHYIQQYLGKPVDTVRTVVNLSPTLNMRYRFDQYTNLQVQFRGQTQQPSITQLLDIYDDTNPLSVTMGNPGLKPSFTTNLSFNFQKQRKPTLVEDSLGFQVPKNQRHWSFSSNGSFQRTTNSIGNIVTYEENTGRRISRPDNFDGNWNASGGVTFNMGLDTLNRWDVSGSIRGSYRHQVSYVNLNRTATPDRNVTHSINVSPDVSLSYRNRWLNFSLNGQTTYARTENRLQASRNLDTWNFSYGGNTRIDLNQLNGRQSANASSWPVLSTDFHVYSKRGYADATLNTDELIWNAQLSYSFLRGKALTVMLQWYDILREQTNFSRTVNANGWRDQEINAINSYAILHVSYRMNFFGGRGSSGWGGGEGGRGNRSEGFGGGRGGRGGFGGGGRR</sequence>
<dbReference type="AlphaFoldDB" id="A0A1G7SH32"/>
<reference evidence="5" key="1">
    <citation type="submission" date="2016-10" db="EMBL/GenBank/DDBJ databases">
        <authorList>
            <person name="Varghese N."/>
            <person name="Submissions S."/>
        </authorList>
    </citation>
    <scope>NUCLEOTIDE SEQUENCE [LARGE SCALE GENOMIC DNA]</scope>
    <source>
        <strain evidence="5">BP1-148</strain>
    </source>
</reference>
<feature type="domain" description="Outer membrane protein beta-barrel" evidence="3">
    <location>
        <begin position="667"/>
        <end position="840"/>
    </location>
</feature>
<dbReference type="STRING" id="645274.SAMN04487901_101316"/>
<feature type="region of interest" description="Disordered" evidence="1">
    <location>
        <begin position="1017"/>
        <end position="1045"/>
    </location>
</feature>
<accession>A0A1G7SH32</accession>
<dbReference type="Proteomes" id="UP000198779">
    <property type="component" value="Unassembled WGS sequence"/>
</dbReference>
<organism evidence="4 5">
    <name type="scientific">Prevotella communis</name>
    <dbReference type="NCBI Taxonomy" id="2913614"/>
    <lineage>
        <taxon>Bacteria</taxon>
        <taxon>Pseudomonadati</taxon>
        <taxon>Bacteroidota</taxon>
        <taxon>Bacteroidia</taxon>
        <taxon>Bacteroidales</taxon>
        <taxon>Prevotellaceae</taxon>
        <taxon>Prevotella</taxon>
    </lineage>
</organism>
<evidence type="ECO:0000313" key="5">
    <source>
        <dbReference type="Proteomes" id="UP000198779"/>
    </source>
</evidence>